<dbReference type="PRINTS" id="PR00455">
    <property type="entry name" value="HTHTETR"/>
</dbReference>
<dbReference type="SUPFAM" id="SSF48498">
    <property type="entry name" value="Tetracyclin repressor-like, C-terminal domain"/>
    <property type="match status" value="1"/>
</dbReference>
<dbReference type="InterPro" id="IPR036271">
    <property type="entry name" value="Tet_transcr_reg_TetR-rel_C_sf"/>
</dbReference>
<dbReference type="Proteomes" id="UP001501759">
    <property type="component" value="Unassembled WGS sequence"/>
</dbReference>
<dbReference type="SUPFAM" id="SSF46689">
    <property type="entry name" value="Homeodomain-like"/>
    <property type="match status" value="1"/>
</dbReference>
<name>A0ABP9ISK1_9ACTN</name>
<dbReference type="PANTHER" id="PTHR30055">
    <property type="entry name" value="HTH-TYPE TRANSCRIPTIONAL REGULATOR RUTR"/>
    <property type="match status" value="1"/>
</dbReference>
<dbReference type="InterPro" id="IPR009057">
    <property type="entry name" value="Homeodomain-like_sf"/>
</dbReference>
<dbReference type="PANTHER" id="PTHR30055:SF234">
    <property type="entry name" value="HTH-TYPE TRANSCRIPTIONAL REGULATOR BETI"/>
    <property type="match status" value="1"/>
</dbReference>
<dbReference type="InterPro" id="IPR050109">
    <property type="entry name" value="HTH-type_TetR-like_transc_reg"/>
</dbReference>
<keyword evidence="3" id="KW-0804">Transcription</keyword>
<keyword evidence="1" id="KW-0805">Transcription regulation</keyword>
<gene>
    <name evidence="7" type="ORF">GCM10023335_24690</name>
</gene>
<evidence type="ECO:0000259" key="6">
    <source>
        <dbReference type="PROSITE" id="PS50977"/>
    </source>
</evidence>
<accession>A0ABP9ISK1</accession>
<reference evidence="8" key="1">
    <citation type="journal article" date="2019" name="Int. J. Syst. Evol. Microbiol.">
        <title>The Global Catalogue of Microorganisms (GCM) 10K type strain sequencing project: providing services to taxonomists for standard genome sequencing and annotation.</title>
        <authorList>
            <consortium name="The Broad Institute Genomics Platform"/>
            <consortium name="The Broad Institute Genome Sequencing Center for Infectious Disease"/>
            <person name="Wu L."/>
            <person name="Ma J."/>
        </authorList>
    </citation>
    <scope>NUCLEOTIDE SEQUENCE [LARGE SCALE GENOMIC DNA]</scope>
    <source>
        <strain evidence="8">JCM 18409</strain>
    </source>
</reference>
<organism evidence="7 8">
    <name type="scientific">Streptomyces siamensis</name>
    <dbReference type="NCBI Taxonomy" id="1274986"/>
    <lineage>
        <taxon>Bacteria</taxon>
        <taxon>Bacillati</taxon>
        <taxon>Actinomycetota</taxon>
        <taxon>Actinomycetes</taxon>
        <taxon>Kitasatosporales</taxon>
        <taxon>Streptomycetaceae</taxon>
        <taxon>Streptomyces</taxon>
    </lineage>
</organism>
<dbReference type="PROSITE" id="PS50977">
    <property type="entry name" value="HTH_TETR_2"/>
    <property type="match status" value="1"/>
</dbReference>
<dbReference type="InterPro" id="IPR001647">
    <property type="entry name" value="HTH_TetR"/>
</dbReference>
<feature type="compositionally biased region" description="Low complexity" evidence="5">
    <location>
        <begin position="251"/>
        <end position="261"/>
    </location>
</feature>
<sequence>MSTRTAATAASDSVPGVSTKARILEVAAALVAESPDGDVSTRAVCEAAGVGAPALYRHFGDKEGLLSAVVDHGWDQYLATKRDRRPGTDPLQDLRDGWDTHTEFALRNPNLYRLMNSPVMRTPPAAALESHEILTSDLRRAAEQGRLRLAPELAAQMIMSANVGVALMLVSRPASFTDASLSRRVRDAVHAVVFTPDAAGPRTPAADGAEGPQVPATAARLGALLRQSPSPAFTPAETGLLGEWLDRLSNTPPDDTGPAGRPAGGRRS</sequence>
<evidence type="ECO:0000256" key="3">
    <source>
        <dbReference type="ARBA" id="ARBA00023163"/>
    </source>
</evidence>
<dbReference type="Gene3D" id="1.10.357.10">
    <property type="entry name" value="Tetracycline Repressor, domain 2"/>
    <property type="match status" value="1"/>
</dbReference>
<dbReference type="Pfam" id="PF00440">
    <property type="entry name" value="TetR_N"/>
    <property type="match status" value="1"/>
</dbReference>
<evidence type="ECO:0000256" key="1">
    <source>
        <dbReference type="ARBA" id="ARBA00023015"/>
    </source>
</evidence>
<keyword evidence="2 4" id="KW-0238">DNA-binding</keyword>
<feature type="region of interest" description="Disordered" evidence="5">
    <location>
        <begin position="227"/>
        <end position="268"/>
    </location>
</feature>
<evidence type="ECO:0000256" key="5">
    <source>
        <dbReference type="SAM" id="MobiDB-lite"/>
    </source>
</evidence>
<proteinExistence type="predicted"/>
<keyword evidence="8" id="KW-1185">Reference proteome</keyword>
<evidence type="ECO:0000313" key="8">
    <source>
        <dbReference type="Proteomes" id="UP001501759"/>
    </source>
</evidence>
<evidence type="ECO:0000256" key="4">
    <source>
        <dbReference type="PROSITE-ProRule" id="PRU00335"/>
    </source>
</evidence>
<feature type="DNA-binding region" description="H-T-H motif" evidence="4">
    <location>
        <begin position="40"/>
        <end position="59"/>
    </location>
</feature>
<evidence type="ECO:0000313" key="7">
    <source>
        <dbReference type="EMBL" id="GAA5006912.1"/>
    </source>
</evidence>
<evidence type="ECO:0000256" key="2">
    <source>
        <dbReference type="ARBA" id="ARBA00023125"/>
    </source>
</evidence>
<feature type="domain" description="HTH tetR-type" evidence="6">
    <location>
        <begin position="17"/>
        <end position="77"/>
    </location>
</feature>
<dbReference type="EMBL" id="BAABKB010000005">
    <property type="protein sequence ID" value="GAA5006912.1"/>
    <property type="molecule type" value="Genomic_DNA"/>
</dbReference>
<comment type="caution">
    <text evidence="7">The sequence shown here is derived from an EMBL/GenBank/DDBJ whole genome shotgun (WGS) entry which is preliminary data.</text>
</comment>
<protein>
    <submittedName>
        <fullName evidence="7">TetR/AcrR family transcriptional regulator</fullName>
    </submittedName>
</protein>